<dbReference type="NCBIfam" id="TIGR01297">
    <property type="entry name" value="CDF"/>
    <property type="match status" value="1"/>
</dbReference>
<feature type="transmembrane region" description="Helical" evidence="9">
    <location>
        <begin position="188"/>
        <end position="205"/>
    </location>
</feature>
<keyword evidence="5" id="KW-0862">Zinc</keyword>
<dbReference type="GO" id="GO:0005385">
    <property type="term" value="F:zinc ion transmembrane transporter activity"/>
    <property type="evidence" value="ECO:0007669"/>
    <property type="project" value="TreeGrafter"/>
</dbReference>
<evidence type="ECO:0000259" key="10">
    <source>
        <dbReference type="Pfam" id="PF01545"/>
    </source>
</evidence>
<dbReference type="RefSeq" id="WP_128500821.1">
    <property type="nucleotide sequence ID" value="NZ_CP035107.1"/>
</dbReference>
<keyword evidence="5" id="KW-0864">Zinc transport</keyword>
<dbReference type="Pfam" id="PF01545">
    <property type="entry name" value="Cation_efflux"/>
    <property type="match status" value="1"/>
</dbReference>
<dbReference type="Pfam" id="PF16916">
    <property type="entry name" value="ZT_dimer"/>
    <property type="match status" value="1"/>
</dbReference>
<dbReference type="InterPro" id="IPR058533">
    <property type="entry name" value="Cation_efflux_TM"/>
</dbReference>
<evidence type="ECO:0000256" key="7">
    <source>
        <dbReference type="ARBA" id="ARBA00023065"/>
    </source>
</evidence>
<evidence type="ECO:0000313" key="12">
    <source>
        <dbReference type="EMBL" id="QAR30324.1"/>
    </source>
</evidence>
<proteinExistence type="inferred from homology"/>
<organism evidence="12 13">
    <name type="scientific">Ornithobacterium rhinotracheale</name>
    <dbReference type="NCBI Taxonomy" id="28251"/>
    <lineage>
        <taxon>Bacteria</taxon>
        <taxon>Pseudomonadati</taxon>
        <taxon>Bacteroidota</taxon>
        <taxon>Flavobacteriia</taxon>
        <taxon>Flavobacteriales</taxon>
        <taxon>Weeksellaceae</taxon>
        <taxon>Ornithobacterium</taxon>
    </lineage>
</organism>
<feature type="transmembrane region" description="Helical" evidence="9">
    <location>
        <begin position="48"/>
        <end position="69"/>
    </location>
</feature>
<evidence type="ECO:0000256" key="4">
    <source>
        <dbReference type="ARBA" id="ARBA00022692"/>
    </source>
</evidence>
<evidence type="ECO:0000313" key="13">
    <source>
        <dbReference type="Proteomes" id="UP000287701"/>
    </source>
</evidence>
<feature type="domain" description="Cation efflux protein transmembrane" evidence="10">
    <location>
        <begin position="23"/>
        <end position="210"/>
    </location>
</feature>
<evidence type="ECO:0000256" key="1">
    <source>
        <dbReference type="ARBA" id="ARBA00004141"/>
    </source>
</evidence>
<comment type="subcellular location">
    <subcellularLocation>
        <location evidence="1">Membrane</location>
        <topology evidence="1">Multi-pass membrane protein</topology>
    </subcellularLocation>
</comment>
<keyword evidence="7" id="KW-0406">Ion transport</keyword>
<keyword evidence="8 9" id="KW-0472">Membrane</keyword>
<dbReference type="EMBL" id="CP035107">
    <property type="protein sequence ID" value="QAR30324.1"/>
    <property type="molecule type" value="Genomic_DNA"/>
</dbReference>
<feature type="transmembrane region" description="Helical" evidence="9">
    <location>
        <begin position="124"/>
        <end position="144"/>
    </location>
</feature>
<dbReference type="InterPro" id="IPR027469">
    <property type="entry name" value="Cation_efflux_TMD_sf"/>
</dbReference>
<keyword evidence="6 9" id="KW-1133">Transmembrane helix</keyword>
<dbReference type="InterPro" id="IPR050681">
    <property type="entry name" value="CDF/SLC30A"/>
</dbReference>
<dbReference type="Proteomes" id="UP000287701">
    <property type="component" value="Chromosome"/>
</dbReference>
<accession>A0A410JQC9</accession>
<dbReference type="GO" id="GO:0005886">
    <property type="term" value="C:plasma membrane"/>
    <property type="evidence" value="ECO:0007669"/>
    <property type="project" value="TreeGrafter"/>
</dbReference>
<dbReference type="PANTHER" id="PTHR11562:SF17">
    <property type="entry name" value="RE54080P-RELATED"/>
    <property type="match status" value="1"/>
</dbReference>
<dbReference type="InterPro" id="IPR027470">
    <property type="entry name" value="Cation_efflux_CTD"/>
</dbReference>
<evidence type="ECO:0000256" key="9">
    <source>
        <dbReference type="SAM" id="Phobius"/>
    </source>
</evidence>
<dbReference type="SUPFAM" id="SSF161111">
    <property type="entry name" value="Cation efflux protein transmembrane domain-like"/>
    <property type="match status" value="1"/>
</dbReference>
<feature type="transmembrane region" description="Helical" evidence="9">
    <location>
        <begin position="21"/>
        <end position="42"/>
    </location>
</feature>
<feature type="domain" description="Cation efflux protein cytoplasmic" evidence="11">
    <location>
        <begin position="217"/>
        <end position="292"/>
    </location>
</feature>
<evidence type="ECO:0000256" key="6">
    <source>
        <dbReference type="ARBA" id="ARBA00022989"/>
    </source>
</evidence>
<evidence type="ECO:0000256" key="8">
    <source>
        <dbReference type="ARBA" id="ARBA00023136"/>
    </source>
</evidence>
<gene>
    <name evidence="12" type="ORF">EQP59_02590</name>
</gene>
<feature type="transmembrane region" description="Helical" evidence="9">
    <location>
        <begin position="89"/>
        <end position="112"/>
    </location>
</feature>
<sequence length="298" mass="33717">MEHHHHHHHHHEFDPKQVNRAFIIGIVLNLAYLLLEFGFGFYVSSTSLISDAIHNLADVSTLFLSLIGFKLLAKKSVKNYTYGYRKSSILIALFNAILLLISMGAVILEAIQRLRNPEPLPGKTIAIIAGIGIIINAFTGWLFMKDQHRDINIKSAYLHLMSDALVSAAVLVGGLLMLSFGWYWVDPVLSIMIAIIVIYSTWHLLRDSLRMSLDGIPPNVSLEKVEDALNGFVEVSRVEHIHIWAISSVENAMTAHIYLNQALSCECERDLKDDMRHAMLHQNIHHCTFEIEHKEKEG</sequence>
<reference evidence="12 13" key="1">
    <citation type="submission" date="2019-01" db="EMBL/GenBank/DDBJ databases">
        <title>Whole Genome of Ornithobacterium rhinotracheale FARPER-174b.</title>
        <authorList>
            <person name="Tataje-Lavanda L.A."/>
            <person name="Montalvan A."/>
            <person name="Montesinos R."/>
            <person name="Zimic M."/>
            <person name="Fernandez-Sanchez M."/>
            <person name="Fernandez-Diaz M."/>
        </authorList>
    </citation>
    <scope>NUCLEOTIDE SEQUENCE [LARGE SCALE GENOMIC DNA]</scope>
    <source>
        <strain evidence="12 13">FARPER-174b</strain>
    </source>
</reference>
<evidence type="ECO:0000256" key="5">
    <source>
        <dbReference type="ARBA" id="ARBA00022906"/>
    </source>
</evidence>
<comment type="similarity">
    <text evidence="2">Belongs to the cation diffusion facilitator (CDF) transporter (TC 2.A.4) family. SLC30A subfamily.</text>
</comment>
<keyword evidence="3" id="KW-0813">Transport</keyword>
<keyword evidence="4 9" id="KW-0812">Transmembrane</keyword>
<dbReference type="Gene3D" id="1.20.1510.10">
    <property type="entry name" value="Cation efflux protein transmembrane domain"/>
    <property type="match status" value="1"/>
</dbReference>
<dbReference type="AlphaFoldDB" id="A0A410JQC9"/>
<name>A0A410JQC9_ORNRH</name>
<evidence type="ECO:0000256" key="2">
    <source>
        <dbReference type="ARBA" id="ARBA00008873"/>
    </source>
</evidence>
<evidence type="ECO:0000256" key="3">
    <source>
        <dbReference type="ARBA" id="ARBA00022448"/>
    </source>
</evidence>
<dbReference type="OrthoDB" id="9809646at2"/>
<feature type="transmembrane region" description="Helical" evidence="9">
    <location>
        <begin position="156"/>
        <end position="182"/>
    </location>
</feature>
<protein>
    <submittedName>
        <fullName evidence="12">Cation transporter</fullName>
    </submittedName>
</protein>
<evidence type="ECO:0000259" key="11">
    <source>
        <dbReference type="Pfam" id="PF16916"/>
    </source>
</evidence>
<dbReference type="PANTHER" id="PTHR11562">
    <property type="entry name" value="CATION EFFLUX PROTEIN/ ZINC TRANSPORTER"/>
    <property type="match status" value="1"/>
</dbReference>
<dbReference type="InterPro" id="IPR002524">
    <property type="entry name" value="Cation_efflux"/>
</dbReference>